<evidence type="ECO:0000256" key="3">
    <source>
        <dbReference type="ARBA" id="ARBA00023163"/>
    </source>
</evidence>
<keyword evidence="6" id="KW-1185">Reference proteome</keyword>
<keyword evidence="2" id="KW-0238">DNA-binding</keyword>
<dbReference type="Pfam" id="PF02311">
    <property type="entry name" value="AraC_binding"/>
    <property type="match status" value="1"/>
</dbReference>
<dbReference type="PROSITE" id="PS01124">
    <property type="entry name" value="HTH_ARAC_FAMILY_2"/>
    <property type="match status" value="1"/>
</dbReference>
<name>A0ABY5S357_9BACL</name>
<evidence type="ECO:0000256" key="2">
    <source>
        <dbReference type="ARBA" id="ARBA00023125"/>
    </source>
</evidence>
<dbReference type="InterPro" id="IPR003313">
    <property type="entry name" value="AraC-bd"/>
</dbReference>
<evidence type="ECO:0000313" key="6">
    <source>
        <dbReference type="Proteomes" id="UP001057877"/>
    </source>
</evidence>
<dbReference type="SUPFAM" id="SSF51215">
    <property type="entry name" value="Regulatory protein AraC"/>
    <property type="match status" value="1"/>
</dbReference>
<proteinExistence type="predicted"/>
<dbReference type="EMBL" id="CP091430">
    <property type="protein sequence ID" value="UVI27893.1"/>
    <property type="molecule type" value="Genomic_DNA"/>
</dbReference>
<dbReference type="Proteomes" id="UP001057877">
    <property type="component" value="Chromosome"/>
</dbReference>
<dbReference type="PANTHER" id="PTHR43280:SF30">
    <property type="entry name" value="MMSAB OPERON REGULATORY PROTEIN"/>
    <property type="match status" value="1"/>
</dbReference>
<gene>
    <name evidence="5" type="ORF">L1F29_20825</name>
</gene>
<organism evidence="5 6">
    <name type="scientific">Paenibacillus spongiae</name>
    <dbReference type="NCBI Taxonomy" id="2909671"/>
    <lineage>
        <taxon>Bacteria</taxon>
        <taxon>Bacillati</taxon>
        <taxon>Bacillota</taxon>
        <taxon>Bacilli</taxon>
        <taxon>Bacillales</taxon>
        <taxon>Paenibacillaceae</taxon>
        <taxon>Paenibacillus</taxon>
    </lineage>
</organism>
<dbReference type="PANTHER" id="PTHR43280">
    <property type="entry name" value="ARAC-FAMILY TRANSCRIPTIONAL REGULATOR"/>
    <property type="match status" value="1"/>
</dbReference>
<dbReference type="InterPro" id="IPR009057">
    <property type="entry name" value="Homeodomain-like_sf"/>
</dbReference>
<dbReference type="Gene3D" id="1.10.10.60">
    <property type="entry name" value="Homeodomain-like"/>
    <property type="match status" value="2"/>
</dbReference>
<reference evidence="5" key="1">
    <citation type="submission" date="2022-01" db="EMBL/GenBank/DDBJ databases">
        <title>Paenibacillus spongiae sp. nov., isolated from marine sponge.</title>
        <authorList>
            <person name="Li Z."/>
            <person name="Zhang M."/>
        </authorList>
    </citation>
    <scope>NUCLEOTIDE SEQUENCE</scope>
    <source>
        <strain evidence="5">PHS-Z3</strain>
    </source>
</reference>
<keyword evidence="3" id="KW-0804">Transcription</keyword>
<dbReference type="Pfam" id="PF12833">
    <property type="entry name" value="HTH_18"/>
    <property type="match status" value="1"/>
</dbReference>
<protein>
    <submittedName>
        <fullName evidence="5">Helix-turn-helix transcriptional regulator</fullName>
    </submittedName>
</protein>
<keyword evidence="1" id="KW-0805">Transcription regulation</keyword>
<dbReference type="SUPFAM" id="SSF46689">
    <property type="entry name" value="Homeodomain-like"/>
    <property type="match status" value="2"/>
</dbReference>
<sequence>MSAFHFTSPPLPHYIDSGEDTYLIGGEHPSRNRIMVFDLLVVTRGALYLNEGDERWEAEAGQCLLLRPDRYHYPTRPCREETHFYWLHFSTCGSWGEVAEPGTGMPSYTAAAEDKPLHEVMVGEGSAGHEEDDSMAAVTSTGYSQIDAFSIYVPRHVRLRNPDEVYKLLERIALLDKPATVNAKWEQQLRFQELLMILKDERGDNLVSPQIAVAELAASYLRSRYKLPVTYAELADELHFHPNYISRCMKQVYGCTPLEYVTRFRIEQAKRLLIHTNDAIGKVAEEAGFGSFPFFVRSFVKHTGCRPREFRKQYRV</sequence>
<dbReference type="InterPro" id="IPR018060">
    <property type="entry name" value="HTH_AraC"/>
</dbReference>
<evidence type="ECO:0000259" key="4">
    <source>
        <dbReference type="PROSITE" id="PS01124"/>
    </source>
</evidence>
<feature type="domain" description="HTH araC/xylS-type" evidence="4">
    <location>
        <begin position="215"/>
        <end position="313"/>
    </location>
</feature>
<dbReference type="RefSeq" id="WP_258383981.1">
    <property type="nucleotide sequence ID" value="NZ_CP091430.1"/>
</dbReference>
<dbReference type="InterPro" id="IPR037923">
    <property type="entry name" value="HTH-like"/>
</dbReference>
<dbReference type="SMART" id="SM00342">
    <property type="entry name" value="HTH_ARAC"/>
    <property type="match status" value="1"/>
</dbReference>
<evidence type="ECO:0000256" key="1">
    <source>
        <dbReference type="ARBA" id="ARBA00023015"/>
    </source>
</evidence>
<evidence type="ECO:0000313" key="5">
    <source>
        <dbReference type="EMBL" id="UVI27893.1"/>
    </source>
</evidence>
<accession>A0ABY5S357</accession>